<sequence>MHDALSILVVFPIINFLAASGAVRLGSAQRLCRFLDDTLYPIYITHYPFIHTYTA</sequence>
<organism evidence="1 2">
    <name type="scientific">Hymenobacter tibetensis</name>
    <dbReference type="NCBI Taxonomy" id="497967"/>
    <lineage>
        <taxon>Bacteria</taxon>
        <taxon>Pseudomonadati</taxon>
        <taxon>Bacteroidota</taxon>
        <taxon>Cytophagia</taxon>
        <taxon>Cytophagales</taxon>
        <taxon>Hymenobacteraceae</taxon>
        <taxon>Hymenobacter</taxon>
    </lineage>
</organism>
<name>A0ABY4D5E0_9BACT</name>
<protein>
    <submittedName>
        <fullName evidence="1">Uncharacterized protein</fullName>
    </submittedName>
</protein>
<dbReference type="Proteomes" id="UP000831113">
    <property type="component" value="Plasmid unnamed2"/>
</dbReference>
<geneLocation type="plasmid" evidence="1 2">
    <name>unnamed2</name>
</geneLocation>
<reference evidence="1 2" key="1">
    <citation type="submission" date="2022-03" db="EMBL/GenBank/DDBJ databases">
        <title>Hymenobactersp. isolated from the air.</title>
        <authorList>
            <person name="Won M."/>
            <person name="Kwon S.-W."/>
        </authorList>
    </citation>
    <scope>NUCLEOTIDE SEQUENCE [LARGE SCALE GENOMIC DNA]</scope>
    <source>
        <strain evidence="1 2">KACC 21982</strain>
        <plasmid evidence="1 2">unnamed2</plasmid>
    </source>
</reference>
<dbReference type="RefSeq" id="WP_243803193.1">
    <property type="nucleotide sequence ID" value="NZ_CP094671.1"/>
</dbReference>
<proteinExistence type="predicted"/>
<accession>A0ABY4D5E0</accession>
<evidence type="ECO:0000313" key="2">
    <source>
        <dbReference type="Proteomes" id="UP000831113"/>
    </source>
</evidence>
<evidence type="ECO:0000313" key="1">
    <source>
        <dbReference type="EMBL" id="UOG77417.1"/>
    </source>
</evidence>
<gene>
    <name evidence="1" type="ORF">MTX78_23565</name>
</gene>
<dbReference type="EMBL" id="CP094671">
    <property type="protein sequence ID" value="UOG77417.1"/>
    <property type="molecule type" value="Genomic_DNA"/>
</dbReference>
<keyword evidence="2" id="KW-1185">Reference proteome</keyword>
<keyword evidence="1" id="KW-0614">Plasmid</keyword>